<protein>
    <recommendedName>
        <fullName evidence="5">Segregation and condensation protein B</fullName>
    </recommendedName>
</protein>
<evidence type="ECO:0000313" key="6">
    <source>
        <dbReference type="EMBL" id="OUM20948.1"/>
    </source>
</evidence>
<evidence type="ECO:0000256" key="4">
    <source>
        <dbReference type="ARBA" id="ARBA00023306"/>
    </source>
</evidence>
<keyword evidence="2 5" id="KW-0132">Cell division</keyword>
<evidence type="ECO:0000256" key="2">
    <source>
        <dbReference type="ARBA" id="ARBA00022618"/>
    </source>
</evidence>
<dbReference type="GO" id="GO:0051304">
    <property type="term" value="P:chromosome separation"/>
    <property type="evidence" value="ECO:0007669"/>
    <property type="project" value="InterPro"/>
</dbReference>
<keyword evidence="1 5" id="KW-0963">Cytoplasm</keyword>
<dbReference type="RefSeq" id="WP_087018376.1">
    <property type="nucleotide sequence ID" value="NZ_CP178353.1"/>
</dbReference>
<dbReference type="OrthoDB" id="9806226at2"/>
<dbReference type="HAMAP" id="MF_01804">
    <property type="entry name" value="ScpB"/>
    <property type="match status" value="1"/>
</dbReference>
<gene>
    <name evidence="5" type="primary">scpB</name>
    <name evidence="6" type="ORF">CBW42_05035</name>
</gene>
<accession>A0A252F594</accession>
<comment type="subcellular location">
    <subcellularLocation>
        <location evidence="5">Cytoplasm</location>
    </subcellularLocation>
    <text evidence="5">Associated with two foci at the outer edges of the nucleoid region in young cells, and at four foci within both cell halves in older cells.</text>
</comment>
<dbReference type="GO" id="GO:0051301">
    <property type="term" value="P:cell division"/>
    <property type="evidence" value="ECO:0007669"/>
    <property type="project" value="UniProtKB-KW"/>
</dbReference>
<evidence type="ECO:0000313" key="7">
    <source>
        <dbReference type="Proteomes" id="UP000194903"/>
    </source>
</evidence>
<comment type="caution">
    <text evidence="6">The sequence shown here is derived from an EMBL/GenBank/DDBJ whole genome shotgun (WGS) entry which is preliminary data.</text>
</comment>
<dbReference type="PANTHER" id="PTHR34298:SF2">
    <property type="entry name" value="SEGREGATION AND CONDENSATION PROTEIN B"/>
    <property type="match status" value="1"/>
</dbReference>
<comment type="function">
    <text evidence="5">Participates in chromosomal partition during cell division. May act via the formation of a condensin-like complex containing Smc and ScpA that pull DNA away from mid-cell into both cell halves.</text>
</comment>
<evidence type="ECO:0000256" key="1">
    <source>
        <dbReference type="ARBA" id="ARBA00022490"/>
    </source>
</evidence>
<comment type="similarity">
    <text evidence="5">Belongs to the ScpB family.</text>
</comment>
<dbReference type="AlphaFoldDB" id="A0A252F594"/>
<keyword evidence="4 5" id="KW-0131">Cell cycle</keyword>
<dbReference type="PANTHER" id="PTHR34298">
    <property type="entry name" value="SEGREGATION AND CONDENSATION PROTEIN B"/>
    <property type="match status" value="1"/>
</dbReference>
<dbReference type="InterPro" id="IPR036388">
    <property type="entry name" value="WH-like_DNA-bd_sf"/>
</dbReference>
<dbReference type="Gene3D" id="1.10.10.10">
    <property type="entry name" value="Winged helix-like DNA-binding domain superfamily/Winged helix DNA-binding domain"/>
    <property type="match status" value="2"/>
</dbReference>
<dbReference type="GO" id="GO:0005737">
    <property type="term" value="C:cytoplasm"/>
    <property type="evidence" value="ECO:0007669"/>
    <property type="project" value="UniProtKB-SubCell"/>
</dbReference>
<dbReference type="InterPro" id="IPR036390">
    <property type="entry name" value="WH_DNA-bd_sf"/>
</dbReference>
<dbReference type="NCBIfam" id="TIGR00281">
    <property type="entry name" value="SMC-Scp complex subunit ScpB"/>
    <property type="match status" value="1"/>
</dbReference>
<dbReference type="PIRSF" id="PIRSF019345">
    <property type="entry name" value="ScpB"/>
    <property type="match status" value="1"/>
</dbReference>
<comment type="subunit">
    <text evidence="5">Homodimer. Homodimerization may be required to stabilize the binding of ScpA to the Smc head domains. Component of a cohesin-like complex composed of ScpA, ScpB and the Smc homodimer, in which ScpA and ScpB bind to the head domain of Smc. The presence of the three proteins is required for the association of the complex with DNA.</text>
</comment>
<dbReference type="Proteomes" id="UP000194903">
    <property type="component" value="Unassembled WGS sequence"/>
</dbReference>
<proteinExistence type="inferred from homology"/>
<reference evidence="6 7" key="1">
    <citation type="submission" date="2017-05" db="EMBL/GenBank/DDBJ databases">
        <title>Butyricicoccus porcorum sp. nov. a butyrate-producing bacterium from the swine intestinal tract.</title>
        <authorList>
            <person name="Trachsel J."/>
            <person name="Humphrey S."/>
            <person name="Allen H.K."/>
        </authorList>
    </citation>
    <scope>NUCLEOTIDE SEQUENCE [LARGE SCALE GENOMIC DNA]</scope>
    <source>
        <strain evidence="6">BB10</strain>
    </source>
</reference>
<keyword evidence="3 5" id="KW-0159">Chromosome partition</keyword>
<organism evidence="6 7">
    <name type="scientific">Butyricicoccus porcorum</name>
    <dbReference type="NCBI Taxonomy" id="1945634"/>
    <lineage>
        <taxon>Bacteria</taxon>
        <taxon>Bacillati</taxon>
        <taxon>Bacillota</taxon>
        <taxon>Clostridia</taxon>
        <taxon>Eubacteriales</taxon>
        <taxon>Butyricicoccaceae</taxon>
        <taxon>Butyricicoccus</taxon>
    </lineage>
</organism>
<name>A0A252F594_9FIRM</name>
<sequence length="184" mass="20616">MNELSCLLEGILFASGEPVYEQKLMQVLGIDADMLHRLAQNLADSYDAEKRGFQLIHLQDSYQMVSRAEYADTIRRALEVRRAPGLSAAALEVLSIVAYRQPVTRAYVEQLRGVDSSNTILTLLDKGLIEGCGRLDVPGRPMIYRTTTAFLRAFSISSLDDLPDLPELTELEQKREAERAEEQA</sequence>
<keyword evidence="7" id="KW-1185">Reference proteome</keyword>
<dbReference type="SUPFAM" id="SSF46785">
    <property type="entry name" value="Winged helix' DNA-binding domain"/>
    <property type="match status" value="2"/>
</dbReference>
<evidence type="ECO:0000256" key="5">
    <source>
        <dbReference type="HAMAP-Rule" id="MF_01804"/>
    </source>
</evidence>
<evidence type="ECO:0000256" key="3">
    <source>
        <dbReference type="ARBA" id="ARBA00022829"/>
    </source>
</evidence>
<dbReference type="EMBL" id="NHOC01000004">
    <property type="protein sequence ID" value="OUM20948.1"/>
    <property type="molecule type" value="Genomic_DNA"/>
</dbReference>
<dbReference type="GO" id="GO:0006260">
    <property type="term" value="P:DNA replication"/>
    <property type="evidence" value="ECO:0007669"/>
    <property type="project" value="UniProtKB-UniRule"/>
</dbReference>
<dbReference type="Pfam" id="PF04079">
    <property type="entry name" value="SMC_ScpB"/>
    <property type="match status" value="1"/>
</dbReference>
<dbReference type="InterPro" id="IPR005234">
    <property type="entry name" value="ScpB_csome_segregation"/>
</dbReference>